<dbReference type="InterPro" id="IPR036291">
    <property type="entry name" value="NAD(P)-bd_dom_sf"/>
</dbReference>
<name>A0A5D4H5M4_9SPHI</name>
<accession>A0A5D4H5M4</accession>
<feature type="domain" description="NAD-dependent epimerase/dehydratase" evidence="1">
    <location>
        <begin position="5"/>
        <end position="218"/>
    </location>
</feature>
<protein>
    <submittedName>
        <fullName evidence="2">NAD-dependent epimerase/dehydratase family protein</fullName>
    </submittedName>
</protein>
<dbReference type="AlphaFoldDB" id="A0A5D4H5M4"/>
<dbReference type="PANTHER" id="PTHR43245:SF58">
    <property type="entry name" value="BLL5923 PROTEIN"/>
    <property type="match status" value="1"/>
</dbReference>
<evidence type="ECO:0000313" key="2">
    <source>
        <dbReference type="EMBL" id="TYR35907.1"/>
    </source>
</evidence>
<dbReference type="Proteomes" id="UP000322362">
    <property type="component" value="Unassembled WGS sequence"/>
</dbReference>
<dbReference type="SUPFAM" id="SSF51735">
    <property type="entry name" value="NAD(P)-binding Rossmann-fold domains"/>
    <property type="match status" value="1"/>
</dbReference>
<evidence type="ECO:0000259" key="1">
    <source>
        <dbReference type="Pfam" id="PF01370"/>
    </source>
</evidence>
<dbReference type="EMBL" id="VTAV01000006">
    <property type="protein sequence ID" value="TYR35907.1"/>
    <property type="molecule type" value="Genomic_DNA"/>
</dbReference>
<organism evidence="2 3">
    <name type="scientific">Sphingobacterium phlebotomi</name>
    <dbReference type="NCBI Taxonomy" id="2605433"/>
    <lineage>
        <taxon>Bacteria</taxon>
        <taxon>Pseudomonadati</taxon>
        <taxon>Bacteroidota</taxon>
        <taxon>Sphingobacteriia</taxon>
        <taxon>Sphingobacteriales</taxon>
        <taxon>Sphingobacteriaceae</taxon>
        <taxon>Sphingobacterium</taxon>
    </lineage>
</organism>
<evidence type="ECO:0000313" key="3">
    <source>
        <dbReference type="Proteomes" id="UP000322362"/>
    </source>
</evidence>
<dbReference type="RefSeq" id="WP_148919226.1">
    <property type="nucleotide sequence ID" value="NZ_VTAV01000006.1"/>
</dbReference>
<proteinExistence type="predicted"/>
<dbReference type="InterPro" id="IPR050177">
    <property type="entry name" value="Lipid_A_modif_metabolic_enz"/>
</dbReference>
<gene>
    <name evidence="2" type="ORF">FXV77_10680</name>
</gene>
<sequence length="332" mass="37774">MTKKILITGASGFVGFHLVSAAFEAGYEVHAAVRPSSPIADIEPFVKKFVYPDFNQISSLAALFVAEKYDYIIHAAAMTKAKSEAEMMNTNVGVTERLLEAAFRAPEPPKRFVFVSSLAAIGPLRYLDGPITESTPYNPVTMYGRSKREAEKMVFAKFADKPISIIRPTAVYGPREKDIFILFNTMNKGLDAYVGRAPQKLSFVYVKDLVDVLLRAAYLSPQMGLDIFNISDGRVYSRYEMAEIFKKTFHRKLIRIHVPYAIVKTVAQISQWLYRKSPRTPVIYPERLGELTAENWSCDITHAEQRLEYHPQYDLNSGLVDSLLWYKKNNWF</sequence>
<reference evidence="2 3" key="1">
    <citation type="submission" date="2019-08" db="EMBL/GenBank/DDBJ databases">
        <title>Phlebobacter frassis gen. nov. sp. nov., a new member of family Sphingobacteriaceae isolated from sand fly rearing media.</title>
        <authorList>
            <person name="Kakumanu M.L."/>
            <person name="Marayati B.F."/>
            <person name="Wada-Katsumata A."/>
            <person name="Wasserberg G."/>
            <person name="Schal C."/>
            <person name="Apperson C.S."/>
            <person name="Ponnusamy L."/>
        </authorList>
    </citation>
    <scope>NUCLEOTIDE SEQUENCE [LARGE SCALE GENOMIC DNA]</scope>
    <source>
        <strain evidence="2 3">SSI9</strain>
    </source>
</reference>
<keyword evidence="3" id="KW-1185">Reference proteome</keyword>
<dbReference type="Pfam" id="PF01370">
    <property type="entry name" value="Epimerase"/>
    <property type="match status" value="1"/>
</dbReference>
<dbReference type="Gene3D" id="3.40.50.720">
    <property type="entry name" value="NAD(P)-binding Rossmann-like Domain"/>
    <property type="match status" value="1"/>
</dbReference>
<dbReference type="InterPro" id="IPR001509">
    <property type="entry name" value="Epimerase_deHydtase"/>
</dbReference>
<dbReference type="PANTHER" id="PTHR43245">
    <property type="entry name" value="BIFUNCTIONAL POLYMYXIN RESISTANCE PROTEIN ARNA"/>
    <property type="match status" value="1"/>
</dbReference>
<comment type="caution">
    <text evidence="2">The sequence shown here is derived from an EMBL/GenBank/DDBJ whole genome shotgun (WGS) entry which is preliminary data.</text>
</comment>